<keyword evidence="5" id="KW-1185">Reference proteome</keyword>
<dbReference type="PANTHER" id="PTHR16305">
    <property type="entry name" value="TESTICULAR SOLUBLE ADENYLYL CYCLASE"/>
    <property type="match status" value="1"/>
</dbReference>
<keyword evidence="2" id="KW-0067">ATP-binding</keyword>
<dbReference type="SUPFAM" id="SSF48452">
    <property type="entry name" value="TPR-like"/>
    <property type="match status" value="1"/>
</dbReference>
<evidence type="ECO:0000313" key="4">
    <source>
        <dbReference type="EMBL" id="GAA1717208.1"/>
    </source>
</evidence>
<evidence type="ECO:0000313" key="5">
    <source>
        <dbReference type="Proteomes" id="UP001500618"/>
    </source>
</evidence>
<protein>
    <recommendedName>
        <fullName evidence="3">HTH luxR-type domain-containing protein</fullName>
    </recommendedName>
</protein>
<dbReference type="Gene3D" id="1.25.40.10">
    <property type="entry name" value="Tetratricopeptide repeat domain"/>
    <property type="match status" value="1"/>
</dbReference>
<feature type="domain" description="HTH luxR-type" evidence="3">
    <location>
        <begin position="915"/>
        <end position="980"/>
    </location>
</feature>
<dbReference type="InterPro" id="IPR041664">
    <property type="entry name" value="AAA_16"/>
</dbReference>
<dbReference type="Gene3D" id="1.10.10.10">
    <property type="entry name" value="Winged helix-like DNA-binding domain superfamily/Winged helix DNA-binding domain"/>
    <property type="match status" value="1"/>
</dbReference>
<dbReference type="InterPro" id="IPR036388">
    <property type="entry name" value="WH-like_DNA-bd_sf"/>
</dbReference>
<dbReference type="EMBL" id="BAAANY010000042">
    <property type="protein sequence ID" value="GAA1717208.1"/>
    <property type="molecule type" value="Genomic_DNA"/>
</dbReference>
<dbReference type="Proteomes" id="UP001500618">
    <property type="component" value="Unassembled WGS sequence"/>
</dbReference>
<dbReference type="InterPro" id="IPR016032">
    <property type="entry name" value="Sig_transdc_resp-reg_C-effctor"/>
</dbReference>
<dbReference type="Gene3D" id="3.40.50.300">
    <property type="entry name" value="P-loop containing nucleotide triphosphate hydrolases"/>
    <property type="match status" value="1"/>
</dbReference>
<gene>
    <name evidence="4" type="ORF">GCM10009765_77180</name>
</gene>
<dbReference type="PROSITE" id="PS00622">
    <property type="entry name" value="HTH_LUXR_1"/>
    <property type="match status" value="1"/>
</dbReference>
<dbReference type="SUPFAM" id="SSF46894">
    <property type="entry name" value="C-terminal effector domain of the bipartite response regulators"/>
    <property type="match status" value="1"/>
</dbReference>
<dbReference type="RefSeq" id="WP_344314986.1">
    <property type="nucleotide sequence ID" value="NZ_BAAANY010000042.1"/>
</dbReference>
<proteinExistence type="predicted"/>
<organism evidence="4 5">
    <name type="scientific">Fodinicola feengrottensis</name>
    <dbReference type="NCBI Taxonomy" id="435914"/>
    <lineage>
        <taxon>Bacteria</taxon>
        <taxon>Bacillati</taxon>
        <taxon>Actinomycetota</taxon>
        <taxon>Actinomycetes</taxon>
        <taxon>Mycobacteriales</taxon>
        <taxon>Fodinicola</taxon>
    </lineage>
</organism>
<dbReference type="PANTHER" id="PTHR16305:SF35">
    <property type="entry name" value="TRANSCRIPTIONAL ACTIVATOR DOMAIN"/>
    <property type="match status" value="1"/>
</dbReference>
<evidence type="ECO:0000256" key="2">
    <source>
        <dbReference type="ARBA" id="ARBA00022840"/>
    </source>
</evidence>
<dbReference type="InterPro" id="IPR011990">
    <property type="entry name" value="TPR-like_helical_dom_sf"/>
</dbReference>
<dbReference type="CDD" id="cd06170">
    <property type="entry name" value="LuxR_C_like"/>
    <property type="match status" value="1"/>
</dbReference>
<accession>A0ABP4V3I9</accession>
<reference evidence="5" key="1">
    <citation type="journal article" date="2019" name="Int. J. Syst. Evol. Microbiol.">
        <title>The Global Catalogue of Microorganisms (GCM) 10K type strain sequencing project: providing services to taxonomists for standard genome sequencing and annotation.</title>
        <authorList>
            <consortium name="The Broad Institute Genomics Platform"/>
            <consortium name="The Broad Institute Genome Sequencing Center for Infectious Disease"/>
            <person name="Wu L."/>
            <person name="Ma J."/>
        </authorList>
    </citation>
    <scope>NUCLEOTIDE SEQUENCE [LARGE SCALE GENOMIC DNA]</scope>
    <source>
        <strain evidence="5">JCM 14718</strain>
    </source>
</reference>
<sequence length="983" mass="104690">MTPASPGRPGLGAIVGRVGERQQVARALADVKADGCRMLLVSGDPGIGKTRMLAELADLAGEAGALVLTGRAAEFERDLPFGLFLDALDDELENSGKAALEQLSPQQLQMLATVFPAAAHTNAAADTVPLPMVGPLADSSVERFRVHRAVRMVLERLAGDRMLVLLLDDCHWADAASVELLDHLLRHPPRCRTLIAVGLRPRQASARLTASLYSAEATMRMELVELEPLSRAETALLLGLRVGEIEELYASSGGNPFYAQALHRVGSKDPMPLALPLDTANGVPTAVAGALRNEFVRLPAEVRQVALAAAVAGESCSLQQAIDIGGLDEQQTVRAMEELERNDLIRLRESGQFAFRHPLVRAAAYLGATEQARVQAHRRAAAAAERRGWQVVERAHHIERSAQPGDYAAIAALTEAAAQVLDRAPAIAADWAASALRLLADSEDNTHPERRLELLTHRATALFMSGQLTASRGILHQLRRELPADPPVQRVAVAVACARVERLLGLYDEAYAMMRQTLDGLQPGYPDEEASLTCEIATLCLLRSEVEQAREWAIRGLALTTGSTLAARLHAAAAAGVLACAGKTADDVEHAASVLPSVVAAIDAAADEELALRLGAITGVVRAELALERFDDAIRHSARALAIARRTGQRQLVPNLLVDKSEAHYWRGQLDDAFSCAEDAAEMAHLLGVGELQVAASTALCRAAVVRGQLDAAIEAANWSVRASRAPDPYYAREALVQGGYARIVAGQPERGVQEILAAVGEGVRHLPASYRPWLFELLAYAEVRRHRLDEAQRWADAATEAAAVCRRRGAGFAALAHAHVLLGRGESAAAATAALSAAGDFAAVQMQISVGRAQLLAGEALARAGDRDGALAALGMAKDLFARGGAQQLLAEVVDAQRRLGARMRRAGGPAHPGNAGLDSLTTREREIASLIARGYSNKQVAERIFVSPKTVESHLSRIYAKLGVTSRTALALTVGNPDDPL</sequence>
<name>A0ABP4V3I9_9ACTN</name>
<dbReference type="Pfam" id="PF00196">
    <property type="entry name" value="GerE"/>
    <property type="match status" value="1"/>
</dbReference>
<evidence type="ECO:0000259" key="3">
    <source>
        <dbReference type="PROSITE" id="PS50043"/>
    </source>
</evidence>
<dbReference type="PROSITE" id="PS50043">
    <property type="entry name" value="HTH_LUXR_2"/>
    <property type="match status" value="1"/>
</dbReference>
<dbReference type="SMART" id="SM00421">
    <property type="entry name" value="HTH_LUXR"/>
    <property type="match status" value="1"/>
</dbReference>
<dbReference type="Pfam" id="PF13191">
    <property type="entry name" value="AAA_16"/>
    <property type="match status" value="1"/>
</dbReference>
<keyword evidence="1" id="KW-0547">Nucleotide-binding</keyword>
<dbReference type="InterPro" id="IPR027417">
    <property type="entry name" value="P-loop_NTPase"/>
</dbReference>
<evidence type="ECO:0000256" key="1">
    <source>
        <dbReference type="ARBA" id="ARBA00022741"/>
    </source>
</evidence>
<dbReference type="PRINTS" id="PR00038">
    <property type="entry name" value="HTHLUXR"/>
</dbReference>
<dbReference type="InterPro" id="IPR000792">
    <property type="entry name" value="Tscrpt_reg_LuxR_C"/>
</dbReference>
<comment type="caution">
    <text evidence="4">The sequence shown here is derived from an EMBL/GenBank/DDBJ whole genome shotgun (WGS) entry which is preliminary data.</text>
</comment>
<dbReference type="SUPFAM" id="SSF52540">
    <property type="entry name" value="P-loop containing nucleoside triphosphate hydrolases"/>
    <property type="match status" value="1"/>
</dbReference>